<feature type="region of interest" description="Disordered" evidence="9">
    <location>
        <begin position="93"/>
        <end position="173"/>
    </location>
</feature>
<dbReference type="GO" id="GO:0008270">
    <property type="term" value="F:zinc ion binding"/>
    <property type="evidence" value="ECO:0007669"/>
    <property type="project" value="UniProtKB-KW"/>
</dbReference>
<dbReference type="InterPro" id="IPR000679">
    <property type="entry name" value="Znf_GATA"/>
</dbReference>
<evidence type="ECO:0000256" key="1">
    <source>
        <dbReference type="ARBA" id="ARBA00004123"/>
    </source>
</evidence>
<feature type="compositionally biased region" description="Basic and acidic residues" evidence="9">
    <location>
        <begin position="147"/>
        <end position="158"/>
    </location>
</feature>
<gene>
    <name evidence="11" type="ORF">B5807_02722</name>
</gene>
<evidence type="ECO:0000256" key="7">
    <source>
        <dbReference type="ARBA" id="ARBA00023242"/>
    </source>
</evidence>
<dbReference type="PANTHER" id="PTHR10071:SF338">
    <property type="entry name" value="GATA-TYPE DOMAIN-CONTAINING PROTEIN"/>
    <property type="match status" value="1"/>
</dbReference>
<dbReference type="EMBL" id="KZ107839">
    <property type="protein sequence ID" value="OSS53029.1"/>
    <property type="molecule type" value="Genomic_DNA"/>
</dbReference>
<dbReference type="InParanoid" id="A0A1Y2MB46"/>
<dbReference type="GO" id="GO:0045944">
    <property type="term" value="P:positive regulation of transcription by RNA polymerase II"/>
    <property type="evidence" value="ECO:0007669"/>
    <property type="project" value="TreeGrafter"/>
</dbReference>
<feature type="region of interest" description="Disordered" evidence="9">
    <location>
        <begin position="273"/>
        <end position="303"/>
    </location>
</feature>
<proteinExistence type="predicted"/>
<dbReference type="PROSITE" id="PS50114">
    <property type="entry name" value="GATA_ZN_FINGER_2"/>
    <property type="match status" value="1"/>
</dbReference>
<evidence type="ECO:0000313" key="11">
    <source>
        <dbReference type="EMBL" id="OSS53029.1"/>
    </source>
</evidence>
<dbReference type="InterPro" id="IPR013088">
    <property type="entry name" value="Znf_NHR/GATA"/>
</dbReference>
<keyword evidence="6" id="KW-0804">Transcription</keyword>
<evidence type="ECO:0000256" key="6">
    <source>
        <dbReference type="ARBA" id="ARBA00023163"/>
    </source>
</evidence>
<dbReference type="PROSITE" id="PS00344">
    <property type="entry name" value="GATA_ZN_FINGER_1"/>
    <property type="match status" value="1"/>
</dbReference>
<dbReference type="CDD" id="cd00202">
    <property type="entry name" value="ZnF_GATA"/>
    <property type="match status" value="1"/>
</dbReference>
<dbReference type="Pfam" id="PF25026">
    <property type="entry name" value="Asd-4"/>
    <property type="match status" value="1"/>
</dbReference>
<keyword evidence="2" id="KW-0479">Metal-binding</keyword>
<dbReference type="OMA" id="TCQNCAT"/>
<accession>A0A1Y2MB46</accession>
<protein>
    <recommendedName>
        <fullName evidence="10">GATA-type domain-containing protein</fullName>
    </recommendedName>
</protein>
<dbReference type="AlphaFoldDB" id="A0A1Y2MB46"/>
<feature type="region of interest" description="Disordered" evidence="9">
    <location>
        <begin position="325"/>
        <end position="346"/>
    </location>
</feature>
<feature type="compositionally biased region" description="Low complexity" evidence="9">
    <location>
        <begin position="126"/>
        <end position="141"/>
    </location>
</feature>
<evidence type="ECO:0000256" key="9">
    <source>
        <dbReference type="SAM" id="MobiDB-lite"/>
    </source>
</evidence>
<dbReference type="STRING" id="105696.A0A1Y2MB46"/>
<dbReference type="SUPFAM" id="SSF57716">
    <property type="entry name" value="Glucocorticoid receptor-like (DNA-binding domain)"/>
    <property type="match status" value="1"/>
</dbReference>
<dbReference type="InterPro" id="IPR056998">
    <property type="entry name" value="Asd-4/GZF3_helical"/>
</dbReference>
<evidence type="ECO:0000259" key="10">
    <source>
        <dbReference type="PROSITE" id="PS50114"/>
    </source>
</evidence>
<keyword evidence="12" id="KW-1185">Reference proteome</keyword>
<dbReference type="InterPro" id="IPR039355">
    <property type="entry name" value="Transcription_factor_GATA"/>
</dbReference>
<keyword evidence="5" id="KW-0805">Transcription regulation</keyword>
<dbReference type="PRINTS" id="PR00619">
    <property type="entry name" value="GATAZNFINGER"/>
</dbReference>
<name>A0A1Y2MB46_EPING</name>
<keyword evidence="4" id="KW-0862">Zinc</keyword>
<evidence type="ECO:0000256" key="3">
    <source>
        <dbReference type="ARBA" id="ARBA00022771"/>
    </source>
</evidence>
<dbReference type="GO" id="GO:0005634">
    <property type="term" value="C:nucleus"/>
    <property type="evidence" value="ECO:0007669"/>
    <property type="project" value="UniProtKB-SubCell"/>
</dbReference>
<dbReference type="SMART" id="SM00401">
    <property type="entry name" value="ZnF_GATA"/>
    <property type="match status" value="1"/>
</dbReference>
<dbReference type="FunFam" id="3.30.50.10:FF:000007">
    <property type="entry name" value="Nitrogen regulatory AreA, N-terminal"/>
    <property type="match status" value="1"/>
</dbReference>
<evidence type="ECO:0000256" key="4">
    <source>
        <dbReference type="ARBA" id="ARBA00022833"/>
    </source>
</evidence>
<dbReference type="Pfam" id="PF00320">
    <property type="entry name" value="GATA"/>
    <property type="match status" value="1"/>
</dbReference>
<feature type="region of interest" description="Disordered" evidence="9">
    <location>
        <begin position="415"/>
        <end position="448"/>
    </location>
</feature>
<feature type="compositionally biased region" description="Polar residues" evidence="9">
    <location>
        <begin position="101"/>
        <end position="114"/>
    </location>
</feature>
<feature type="compositionally biased region" description="Polar residues" evidence="9">
    <location>
        <begin position="281"/>
        <end position="300"/>
    </location>
</feature>
<feature type="compositionally biased region" description="Polar residues" evidence="9">
    <location>
        <begin position="334"/>
        <end position="343"/>
    </location>
</feature>
<dbReference type="Proteomes" id="UP000193240">
    <property type="component" value="Unassembled WGS sequence"/>
</dbReference>
<feature type="compositionally biased region" description="Basic and acidic residues" evidence="9">
    <location>
        <begin position="429"/>
        <end position="438"/>
    </location>
</feature>
<dbReference type="GO" id="GO:0000981">
    <property type="term" value="F:DNA-binding transcription factor activity, RNA polymerase II-specific"/>
    <property type="evidence" value="ECO:0007669"/>
    <property type="project" value="TreeGrafter"/>
</dbReference>
<keyword evidence="7" id="KW-0539">Nucleus</keyword>
<comment type="subcellular location">
    <subcellularLocation>
        <location evidence="1">Nucleus</location>
    </subcellularLocation>
</comment>
<reference evidence="11 12" key="1">
    <citation type="journal article" date="2017" name="Genome Announc.">
        <title>Genome sequence of the saprophytic ascomycete Epicoccum nigrum ICMP 19927 strain isolated from New Zealand.</title>
        <authorList>
            <person name="Fokin M."/>
            <person name="Fleetwood D."/>
            <person name="Weir B.S."/>
            <person name="Villas-Boas S.G."/>
        </authorList>
    </citation>
    <scope>NUCLEOTIDE SEQUENCE [LARGE SCALE GENOMIC DNA]</scope>
    <source>
        <strain evidence="11 12">ICMP 19927</strain>
    </source>
</reference>
<organism evidence="11 12">
    <name type="scientific">Epicoccum nigrum</name>
    <name type="common">Soil fungus</name>
    <name type="synonym">Epicoccum purpurascens</name>
    <dbReference type="NCBI Taxonomy" id="105696"/>
    <lineage>
        <taxon>Eukaryota</taxon>
        <taxon>Fungi</taxon>
        <taxon>Dikarya</taxon>
        <taxon>Ascomycota</taxon>
        <taxon>Pezizomycotina</taxon>
        <taxon>Dothideomycetes</taxon>
        <taxon>Pleosporomycetidae</taxon>
        <taxon>Pleosporales</taxon>
        <taxon>Pleosporineae</taxon>
        <taxon>Didymellaceae</taxon>
        <taxon>Epicoccum</taxon>
    </lineage>
</organism>
<dbReference type="Gene3D" id="3.30.50.10">
    <property type="entry name" value="Erythroid Transcription Factor GATA-1, subunit A"/>
    <property type="match status" value="1"/>
</dbReference>
<evidence type="ECO:0000256" key="5">
    <source>
        <dbReference type="ARBA" id="ARBA00023015"/>
    </source>
</evidence>
<dbReference type="PANTHER" id="PTHR10071">
    <property type="entry name" value="TRANSCRIPTION FACTOR GATA FAMILY MEMBER"/>
    <property type="match status" value="1"/>
</dbReference>
<feature type="domain" description="GATA-type" evidence="10">
    <location>
        <begin position="193"/>
        <end position="240"/>
    </location>
</feature>
<evidence type="ECO:0000256" key="2">
    <source>
        <dbReference type="ARBA" id="ARBA00022723"/>
    </source>
</evidence>
<evidence type="ECO:0000313" key="12">
    <source>
        <dbReference type="Proteomes" id="UP000193240"/>
    </source>
</evidence>
<evidence type="ECO:0000256" key="8">
    <source>
        <dbReference type="PROSITE-ProRule" id="PRU00094"/>
    </source>
</evidence>
<keyword evidence="3 8" id="KW-0863">Zinc-finger</keyword>
<sequence>MGHRRAHARYTRRSLAAELHSKEFDRYNSLRSAPRFSPTSTTASALATSILPRPQAHETFRRPSILQAFDLPAIRTTSPPAFDRTTLPSISPELVGRDISRPSSSCSTVASFSHSHPPLQRQGSNASLQLPALSTLASLSSPNTTVKEGEDSARRDSKMPGPSPSNPSHGLSMTYATAAPATAGGQGNSPPVCQNCTTSTTPLWRRDESGAVLCNACGLFLKLHGRPRPISLKTDVIKSRNRVKTGGPGRKKGEAINGLAAAHPDADGQLGLAQHRRASGKISSGLSDRSQSPISRTGTPNFAHPSNIAPQHMFEQALSSDAVFHPSFGLRQPSPGSTSSLNGSHLEPPLSYDSLAAQNTALKTRVSEMELINDLFRNRVSELETSESQARATEASLRAELEAVQQRERELKRRIEEIEEESPRHKKMKMSDLVDESRAGSPISAMME</sequence>
<dbReference type="GO" id="GO:0000978">
    <property type="term" value="F:RNA polymerase II cis-regulatory region sequence-specific DNA binding"/>
    <property type="evidence" value="ECO:0007669"/>
    <property type="project" value="TreeGrafter"/>
</dbReference>
<dbReference type="GO" id="GO:0000122">
    <property type="term" value="P:negative regulation of transcription by RNA polymerase II"/>
    <property type="evidence" value="ECO:0007669"/>
    <property type="project" value="TreeGrafter"/>
</dbReference>